<name>C9ZL17_TRYB9</name>
<evidence type="ECO:0000256" key="1">
    <source>
        <dbReference type="SAM" id="MobiDB-lite"/>
    </source>
</evidence>
<organism evidence="2 3">
    <name type="scientific">Trypanosoma brucei gambiense (strain MHOM/CI/86/DAL972)</name>
    <dbReference type="NCBI Taxonomy" id="679716"/>
    <lineage>
        <taxon>Eukaryota</taxon>
        <taxon>Discoba</taxon>
        <taxon>Euglenozoa</taxon>
        <taxon>Kinetoplastea</taxon>
        <taxon>Metakinetoplastina</taxon>
        <taxon>Trypanosomatida</taxon>
        <taxon>Trypanosomatidae</taxon>
        <taxon>Trypanosoma</taxon>
    </lineage>
</organism>
<proteinExistence type="predicted"/>
<accession>C9ZL17</accession>
<feature type="compositionally biased region" description="Pro residues" evidence="1">
    <location>
        <begin position="51"/>
        <end position="60"/>
    </location>
</feature>
<evidence type="ECO:0000313" key="2">
    <source>
        <dbReference type="EMBL" id="CBH10026.1"/>
    </source>
</evidence>
<dbReference type="GeneID" id="23859157"/>
<reference evidence="3" key="1">
    <citation type="journal article" date="2010" name="PLoS Negl. Trop. Dis.">
        <title>The genome sequence of Trypanosoma brucei gambiense, causative agent of chronic human african trypanosomiasis.</title>
        <authorList>
            <person name="Jackson A.P."/>
            <person name="Sanders M."/>
            <person name="Berry A."/>
            <person name="McQuillan J."/>
            <person name="Aslett M.A."/>
            <person name="Quail M.A."/>
            <person name="Chukualim B."/>
            <person name="Capewell P."/>
            <person name="MacLeod A."/>
            <person name="Melville S.E."/>
            <person name="Gibson W."/>
            <person name="Barry J.D."/>
            <person name="Berriman M."/>
            <person name="Hertz-Fowler C."/>
        </authorList>
    </citation>
    <scope>NUCLEOTIDE SEQUENCE [LARGE SCALE GENOMIC DNA]</scope>
    <source>
        <strain evidence="3">MHOM/CI/86/DAL972</strain>
    </source>
</reference>
<evidence type="ECO:0000313" key="3">
    <source>
        <dbReference type="Proteomes" id="UP000002316"/>
    </source>
</evidence>
<dbReference type="Proteomes" id="UP000002316">
    <property type="component" value="Chromosome 3"/>
</dbReference>
<dbReference type="AlphaFoldDB" id="C9ZL17"/>
<dbReference type="RefSeq" id="XP_011772316.1">
    <property type="nucleotide sequence ID" value="XM_011774014.1"/>
</dbReference>
<protein>
    <submittedName>
        <fullName evidence="2">Uncharacterized protein</fullName>
    </submittedName>
</protein>
<dbReference type="KEGG" id="tbg:TbgDal_III3670"/>
<sequence>MLVRSIASRGEGAKRATPEVDTTSCREPPTDPGAVARTNTEMRGYINAKRQPPPPPPPHLLPREISPINAGPALDALWRRQADHLAGLPRLLRAAAAPARTNGPFDLATKFQCVHWPAHPCGGRHVWPDH</sequence>
<gene>
    <name evidence="2" type="ORF">TbgDal_III3670</name>
</gene>
<feature type="region of interest" description="Disordered" evidence="1">
    <location>
        <begin position="1"/>
        <end position="66"/>
    </location>
</feature>
<dbReference type="EMBL" id="FN554966">
    <property type="protein sequence ID" value="CBH10026.1"/>
    <property type="molecule type" value="Genomic_DNA"/>
</dbReference>